<gene>
    <name evidence="2" type="ORF">LPLAT_LOCUS9482</name>
</gene>
<feature type="compositionally biased region" description="Polar residues" evidence="1">
    <location>
        <begin position="284"/>
        <end position="302"/>
    </location>
</feature>
<evidence type="ECO:0000256" key="1">
    <source>
        <dbReference type="SAM" id="MobiDB-lite"/>
    </source>
</evidence>
<evidence type="ECO:0000313" key="3">
    <source>
        <dbReference type="Proteomes" id="UP001497644"/>
    </source>
</evidence>
<keyword evidence="3" id="KW-1185">Reference proteome</keyword>
<feature type="compositionally biased region" description="Basic and acidic residues" evidence="1">
    <location>
        <begin position="303"/>
        <end position="312"/>
    </location>
</feature>
<protein>
    <recommendedName>
        <fullName evidence="4">DUF4806 domain-containing protein</fullName>
    </recommendedName>
</protein>
<feature type="compositionally biased region" description="Polar residues" evidence="1">
    <location>
        <begin position="254"/>
        <end position="272"/>
    </location>
</feature>
<feature type="compositionally biased region" description="Basic and acidic residues" evidence="1">
    <location>
        <begin position="273"/>
        <end position="283"/>
    </location>
</feature>
<sequence length="547" mass="62660">MSNVKSIENSRINKHKEYKIKELKMTSKGRHIIKPKKLLTTSSDEKQKTKKRIIKRKSIDMCDELYDLQSCATQPNILRDITSSNKMHKSKIKRVTSETPHDASHVSSRSINMDTNLSHNNHYAKQSVKYDTTHALSRNLTGIDSNVSCNDENLKRLIEHDTSYSFSRTFTRQDSNMSSNDQNLQRSVEHDTSHSLSRIFTRQDSNMSSNDQNLQRSVEHDTSHLLSRIFTGQDSNMSSNDQNLKRSVEHDASHSLSRIFTGQDSNMSSNDQNLKRSVEHDASHSLSRIFTGQDSNMSSSDQNLKRSVEHNTSHSLSKNCTGRDSSMSCNSKLSSQNNETEQSGSINGLEKNDTSQNEIIKLLRQVIEQNSIMLSDIKALKGHHILTMRNNLYKRPHGFPLKTVEEFKELETDTDRLQELLTYLKFVGGIKLREALSHFQKETMTDELTCKFTYWGRTKESLPFYNTQIAKVYFYAAKTCPNFKGPETRAEFKLEIMEVFRAAKQRQYLKNNKATLEMEEMCSEDTGSNDTDGIPETEDLDASNESE</sequence>
<evidence type="ECO:0008006" key="4">
    <source>
        <dbReference type="Google" id="ProtNLM"/>
    </source>
</evidence>
<proteinExistence type="predicted"/>
<dbReference type="AlphaFoldDB" id="A0AAV2MZY1"/>
<feature type="compositionally biased region" description="Basic and acidic residues" evidence="1">
    <location>
        <begin position="243"/>
        <end position="253"/>
    </location>
</feature>
<accession>A0AAV2MZY1</accession>
<comment type="caution">
    <text evidence="2">The sequence shown here is derived from an EMBL/GenBank/DDBJ whole genome shotgun (WGS) entry which is preliminary data.</text>
</comment>
<feature type="compositionally biased region" description="Polar residues" evidence="1">
    <location>
        <begin position="171"/>
        <end position="186"/>
    </location>
</feature>
<feature type="compositionally biased region" description="Polar residues" evidence="1">
    <location>
        <begin position="194"/>
        <end position="216"/>
    </location>
</feature>
<dbReference type="EMBL" id="CAXIPU020000696">
    <property type="protein sequence ID" value="CAL1672576.1"/>
    <property type="molecule type" value="Genomic_DNA"/>
</dbReference>
<dbReference type="Proteomes" id="UP001497644">
    <property type="component" value="Unassembled WGS sequence"/>
</dbReference>
<feature type="compositionally biased region" description="Polar residues" evidence="1">
    <location>
        <begin position="313"/>
        <end position="346"/>
    </location>
</feature>
<feature type="compositionally biased region" description="Polar residues" evidence="1">
    <location>
        <begin position="230"/>
        <end position="242"/>
    </location>
</feature>
<name>A0AAV2MZY1_9HYME</name>
<evidence type="ECO:0000313" key="2">
    <source>
        <dbReference type="EMBL" id="CAL1672576.1"/>
    </source>
</evidence>
<feature type="region of interest" description="Disordered" evidence="1">
    <location>
        <begin position="520"/>
        <end position="547"/>
    </location>
</feature>
<reference evidence="2" key="1">
    <citation type="submission" date="2024-04" db="EMBL/GenBank/DDBJ databases">
        <authorList>
            <consortium name="Molecular Ecology Group"/>
        </authorList>
    </citation>
    <scope>NUCLEOTIDE SEQUENCE</scope>
</reference>
<organism evidence="2 3">
    <name type="scientific">Lasius platythorax</name>
    <dbReference type="NCBI Taxonomy" id="488582"/>
    <lineage>
        <taxon>Eukaryota</taxon>
        <taxon>Metazoa</taxon>
        <taxon>Ecdysozoa</taxon>
        <taxon>Arthropoda</taxon>
        <taxon>Hexapoda</taxon>
        <taxon>Insecta</taxon>
        <taxon>Pterygota</taxon>
        <taxon>Neoptera</taxon>
        <taxon>Endopterygota</taxon>
        <taxon>Hymenoptera</taxon>
        <taxon>Apocrita</taxon>
        <taxon>Aculeata</taxon>
        <taxon>Formicoidea</taxon>
        <taxon>Formicidae</taxon>
        <taxon>Formicinae</taxon>
        <taxon>Lasius</taxon>
        <taxon>Lasius</taxon>
    </lineage>
</organism>
<feature type="region of interest" description="Disordered" evidence="1">
    <location>
        <begin position="171"/>
        <end position="351"/>
    </location>
</feature>
<feature type="compositionally biased region" description="Acidic residues" evidence="1">
    <location>
        <begin position="533"/>
        <end position="547"/>
    </location>
</feature>